<dbReference type="Pfam" id="PF00248">
    <property type="entry name" value="Aldo_ket_red"/>
    <property type="match status" value="1"/>
</dbReference>
<dbReference type="PANTHER" id="PTHR43625:SF40">
    <property type="entry name" value="ALDO-KETO REDUCTASE YAKC [NADP(+)]"/>
    <property type="match status" value="1"/>
</dbReference>
<dbReference type="InterPro" id="IPR023210">
    <property type="entry name" value="NADP_OxRdtase_dom"/>
</dbReference>
<reference evidence="3 4" key="1">
    <citation type="submission" date="2024-07" db="EMBL/GenBank/DDBJ databases">
        <title>Section-level genome sequencing and comparative genomics of Aspergillus sections Usti and Cavernicolus.</title>
        <authorList>
            <consortium name="Lawrence Berkeley National Laboratory"/>
            <person name="Nybo J.L."/>
            <person name="Vesth T.C."/>
            <person name="Theobald S."/>
            <person name="Frisvad J.C."/>
            <person name="Larsen T.O."/>
            <person name="Kjaerboelling I."/>
            <person name="Rothschild-Mancinelli K."/>
            <person name="Lyhne E.K."/>
            <person name="Kogle M.E."/>
            <person name="Barry K."/>
            <person name="Clum A."/>
            <person name="Na H."/>
            <person name="Ledsgaard L."/>
            <person name="Lin J."/>
            <person name="Lipzen A."/>
            <person name="Kuo A."/>
            <person name="Riley R."/>
            <person name="Mondo S."/>
            <person name="Labutti K."/>
            <person name="Haridas S."/>
            <person name="Pangalinan J."/>
            <person name="Salamov A.A."/>
            <person name="Simmons B.A."/>
            <person name="Magnuson J.K."/>
            <person name="Chen J."/>
            <person name="Drula E."/>
            <person name="Henrissat B."/>
            <person name="Wiebenga A."/>
            <person name="Lubbers R.J."/>
            <person name="Gomes A.C."/>
            <person name="Makela M.R."/>
            <person name="Stajich J."/>
            <person name="Grigoriev I.V."/>
            <person name="Mortensen U.H."/>
            <person name="De Vries R.P."/>
            <person name="Baker S.E."/>
            <person name="Andersen M.R."/>
        </authorList>
    </citation>
    <scope>NUCLEOTIDE SEQUENCE [LARGE SCALE GENOMIC DNA]</scope>
    <source>
        <strain evidence="3 4">CBS 123904</strain>
    </source>
</reference>
<dbReference type="Proteomes" id="UP001610446">
    <property type="component" value="Unassembled WGS sequence"/>
</dbReference>
<dbReference type="InterPro" id="IPR050791">
    <property type="entry name" value="Aldo-Keto_reductase"/>
</dbReference>
<dbReference type="Gene3D" id="3.20.20.100">
    <property type="entry name" value="NADP-dependent oxidoreductase domain"/>
    <property type="match status" value="1"/>
</dbReference>
<keyword evidence="1" id="KW-0560">Oxidoreductase</keyword>
<name>A0ABR4JB54_9EURO</name>
<dbReference type="SUPFAM" id="SSF51430">
    <property type="entry name" value="NAD(P)-linked oxidoreductase"/>
    <property type="match status" value="1"/>
</dbReference>
<evidence type="ECO:0000313" key="4">
    <source>
        <dbReference type="Proteomes" id="UP001610446"/>
    </source>
</evidence>
<comment type="caution">
    <text evidence="3">The sequence shown here is derived from an EMBL/GenBank/DDBJ whole genome shotgun (WGS) entry which is preliminary data.</text>
</comment>
<accession>A0ABR4JB54</accession>
<feature type="domain" description="NADP-dependent oxidoreductase" evidence="2">
    <location>
        <begin position="6"/>
        <end position="305"/>
    </location>
</feature>
<keyword evidence="4" id="KW-1185">Reference proteome</keyword>
<evidence type="ECO:0000256" key="1">
    <source>
        <dbReference type="ARBA" id="ARBA00023002"/>
    </source>
</evidence>
<protein>
    <submittedName>
        <fullName evidence="3">NADP-dependent oxidoreductase domain-containing protein</fullName>
    </submittedName>
</protein>
<dbReference type="PANTHER" id="PTHR43625">
    <property type="entry name" value="AFLATOXIN B1 ALDEHYDE REDUCTASE"/>
    <property type="match status" value="1"/>
</dbReference>
<dbReference type="InterPro" id="IPR036812">
    <property type="entry name" value="NAD(P)_OxRdtase_dom_sf"/>
</dbReference>
<sequence>MSQIPPIGLGFGSLTGSYGPPGTIDERLALLDHAYATGLRHWDMADVYGDAEELVGEWLKRNPEKRKNIFLATKFGLQRRSDGKGWTFRSDPDYVREACKRSLERIGVESIDLYYCHRVDGVTPVERTVEVMGELMSEGKIKNIGLSEVSTATLRRAHAVHPIAALQMEYSLFTLDIESGDASILSAARTLGTTIVAYSPLGRGILSGSFASFSALPVGDLRTMYPKYAASNFPAILDLVRGIEDVARRLGEGVSAAQVALAWVIAQGSREGEGRGVSDGAFRVVAIPGTKSRARMEENTGAERVAGLMSEAEVEGLRVLAERVREGIVGERYPAGVMATLCTDTPPL</sequence>
<proteinExistence type="predicted"/>
<evidence type="ECO:0000313" key="3">
    <source>
        <dbReference type="EMBL" id="KAL2837288.1"/>
    </source>
</evidence>
<evidence type="ECO:0000259" key="2">
    <source>
        <dbReference type="Pfam" id="PF00248"/>
    </source>
</evidence>
<dbReference type="EMBL" id="JBFXLU010000163">
    <property type="protein sequence ID" value="KAL2837288.1"/>
    <property type="molecule type" value="Genomic_DNA"/>
</dbReference>
<organism evidence="3 4">
    <name type="scientific">Aspergillus pseudoustus</name>
    <dbReference type="NCBI Taxonomy" id="1810923"/>
    <lineage>
        <taxon>Eukaryota</taxon>
        <taxon>Fungi</taxon>
        <taxon>Dikarya</taxon>
        <taxon>Ascomycota</taxon>
        <taxon>Pezizomycotina</taxon>
        <taxon>Eurotiomycetes</taxon>
        <taxon>Eurotiomycetidae</taxon>
        <taxon>Eurotiales</taxon>
        <taxon>Aspergillaceae</taxon>
        <taxon>Aspergillus</taxon>
        <taxon>Aspergillus subgen. Nidulantes</taxon>
    </lineage>
</organism>
<gene>
    <name evidence="3" type="ORF">BJY01DRAFT_46613</name>
</gene>